<dbReference type="AlphaFoldDB" id="A0A0A6ZAJ8"/>
<dbReference type="SUPFAM" id="SSF53335">
    <property type="entry name" value="S-adenosyl-L-methionine-dependent methyltransferases"/>
    <property type="match status" value="1"/>
</dbReference>
<keyword evidence="3" id="KW-0949">S-adenosyl-L-methionine</keyword>
<protein>
    <submittedName>
        <fullName evidence="5">Methyltransferase</fullName>
    </submittedName>
</protein>
<dbReference type="Pfam" id="PF13649">
    <property type="entry name" value="Methyltransf_25"/>
    <property type="match status" value="1"/>
</dbReference>
<name>A0A0A6ZAJ8_9ACTN</name>
<keyword evidence="2 5" id="KW-0808">Transferase</keyword>
<dbReference type="GO" id="GO:0008168">
    <property type="term" value="F:methyltransferase activity"/>
    <property type="evidence" value="ECO:0007669"/>
    <property type="project" value="UniProtKB-KW"/>
</dbReference>
<dbReference type="EMBL" id="JX021290">
    <property type="protein sequence ID" value="AGD95053.1"/>
    <property type="molecule type" value="Genomic_DNA"/>
</dbReference>
<accession>A0A0A6ZAJ8</accession>
<dbReference type="Gene3D" id="3.40.50.150">
    <property type="entry name" value="Vaccinia Virus protein VP39"/>
    <property type="match status" value="1"/>
</dbReference>
<gene>
    <name evidence="5" type="primary">qncP</name>
</gene>
<evidence type="ECO:0000256" key="3">
    <source>
        <dbReference type="ARBA" id="ARBA00022691"/>
    </source>
</evidence>
<sequence>MRASLLRMLYEIEHRLPFNIAPSNVPDRDLRKFLEGDPRPLPGRALDLGCGNGRNALYLARHGWQVSGVELVGHAVKEARRKMAAAGADVRVVHGDASRLSDYDMGDGFDLVVDSCCYHAVAVERRDAYAAQVTKAAAPGALMFMVAFVEQNTPGMNVTEDDLRSRFTGWEILETAPVSGQEMAEYYDGPAFAKRTLTNGRYRARRYRMRRLADIS</sequence>
<dbReference type="PANTHER" id="PTHR43464">
    <property type="entry name" value="METHYLTRANSFERASE"/>
    <property type="match status" value="1"/>
</dbReference>
<dbReference type="GO" id="GO:0032259">
    <property type="term" value="P:methylation"/>
    <property type="evidence" value="ECO:0007669"/>
    <property type="project" value="UniProtKB-KW"/>
</dbReference>
<feature type="domain" description="Methyltransferase" evidence="4">
    <location>
        <begin position="46"/>
        <end position="140"/>
    </location>
</feature>
<proteinExistence type="predicted"/>
<organism evidence="5">
    <name type="scientific">Streptomyces melanovinaceus</name>
    <dbReference type="NCBI Taxonomy" id="1182637"/>
    <lineage>
        <taxon>Bacteria</taxon>
        <taxon>Bacillati</taxon>
        <taxon>Actinomycetota</taxon>
        <taxon>Actinomycetes</taxon>
        <taxon>Kitasatosporales</taxon>
        <taxon>Streptomycetaceae</taxon>
        <taxon>Streptomyces</taxon>
    </lineage>
</organism>
<evidence type="ECO:0000259" key="4">
    <source>
        <dbReference type="Pfam" id="PF13649"/>
    </source>
</evidence>
<evidence type="ECO:0000256" key="2">
    <source>
        <dbReference type="ARBA" id="ARBA00022679"/>
    </source>
</evidence>
<evidence type="ECO:0000313" key="5">
    <source>
        <dbReference type="EMBL" id="AGD95053.1"/>
    </source>
</evidence>
<dbReference type="InterPro" id="IPR041698">
    <property type="entry name" value="Methyltransf_25"/>
</dbReference>
<dbReference type="CDD" id="cd02440">
    <property type="entry name" value="AdoMet_MTases"/>
    <property type="match status" value="1"/>
</dbReference>
<keyword evidence="1 5" id="KW-0489">Methyltransferase</keyword>
<reference evidence="5" key="1">
    <citation type="submission" date="2012-05" db="EMBL/GenBank/DDBJ databases">
        <title>Quinocarcin biosynthetic gene cluster.</title>
        <authorList>
            <person name="Jian X.H."/>
            <person name="Song L.Q."/>
            <person name="Tang G.L."/>
        </authorList>
    </citation>
    <scope>NUCLEOTIDE SEQUENCE</scope>
    <source>
        <strain evidence="5">NRRL 12388</strain>
    </source>
</reference>
<dbReference type="PANTHER" id="PTHR43464:SF19">
    <property type="entry name" value="UBIQUINONE BIOSYNTHESIS O-METHYLTRANSFERASE, MITOCHONDRIAL"/>
    <property type="match status" value="1"/>
</dbReference>
<dbReference type="InterPro" id="IPR029063">
    <property type="entry name" value="SAM-dependent_MTases_sf"/>
</dbReference>
<evidence type="ECO:0000256" key="1">
    <source>
        <dbReference type="ARBA" id="ARBA00022603"/>
    </source>
</evidence>